<gene>
    <name evidence="1" type="ORF">WG929_01960</name>
</gene>
<sequence length="170" mass="19104">MNSDYNIYVADLAAYNAGILHGVWIDATQELDDIQEAIQAMLAASPEPFSEEWAIHDYDGFGGLGLGEYESLEHVHAIAVFLEEHGELGKAVLSHWCSDIDQAQQALSDDYHGCFTSLPDFAQALTEESTSIPENLAYYIDYEKMGRDLEINDVYTVTTAYDEVHVFWNR</sequence>
<name>A0ABW8NDZ8_9GAMM</name>
<evidence type="ECO:0000313" key="1">
    <source>
        <dbReference type="EMBL" id="MFK4751163.1"/>
    </source>
</evidence>
<dbReference type="Proteomes" id="UP001620597">
    <property type="component" value="Unassembled WGS sequence"/>
</dbReference>
<dbReference type="Gene3D" id="1.10.10.1190">
    <property type="entry name" value="Antirestriction protein ArdA, domain 3"/>
    <property type="match status" value="1"/>
</dbReference>
<dbReference type="Gene3D" id="3.10.20.480">
    <property type="entry name" value="Antirestriction protein ArdA, domain 1"/>
    <property type="match status" value="1"/>
</dbReference>
<dbReference type="EMBL" id="JBBKTX010000002">
    <property type="protein sequence ID" value="MFK4751163.1"/>
    <property type="molecule type" value="Genomic_DNA"/>
</dbReference>
<evidence type="ECO:0000313" key="2">
    <source>
        <dbReference type="Proteomes" id="UP001620597"/>
    </source>
</evidence>
<accession>A0ABW8NDZ8</accession>
<proteinExistence type="predicted"/>
<dbReference type="InterPro" id="IPR041893">
    <property type="entry name" value="ArdA_dom3"/>
</dbReference>
<dbReference type="RefSeq" id="WP_416204675.1">
    <property type="nucleotide sequence ID" value="NZ_JBBKTX010000002.1"/>
</dbReference>
<dbReference type="Pfam" id="PF07275">
    <property type="entry name" value="ArdA"/>
    <property type="match status" value="1"/>
</dbReference>
<dbReference type="InterPro" id="IPR041895">
    <property type="entry name" value="ArdA_dom1"/>
</dbReference>
<comment type="caution">
    <text evidence="1">The sequence shown here is derived from an EMBL/GenBank/DDBJ whole genome shotgun (WGS) entry which is preliminary data.</text>
</comment>
<dbReference type="InterPro" id="IPR009899">
    <property type="entry name" value="ArdA"/>
</dbReference>
<reference evidence="1 2" key="1">
    <citation type="submission" date="2024-03" db="EMBL/GenBank/DDBJ databases">
        <title>High-quality draft genome sequence of Oceanobacter sp. wDCs-4.</title>
        <authorList>
            <person name="Dong C."/>
        </authorList>
    </citation>
    <scope>NUCLEOTIDE SEQUENCE [LARGE SCALE GENOMIC DNA]</scope>
    <source>
        <strain evidence="2">wDCs-4</strain>
    </source>
</reference>
<organism evidence="1 2">
    <name type="scientific">Oceanobacter antarcticus</name>
    <dbReference type="NCBI Taxonomy" id="3133425"/>
    <lineage>
        <taxon>Bacteria</taxon>
        <taxon>Pseudomonadati</taxon>
        <taxon>Pseudomonadota</taxon>
        <taxon>Gammaproteobacteria</taxon>
        <taxon>Oceanospirillales</taxon>
        <taxon>Oceanospirillaceae</taxon>
        <taxon>Oceanobacter</taxon>
    </lineage>
</organism>
<keyword evidence="2" id="KW-1185">Reference proteome</keyword>
<protein>
    <submittedName>
        <fullName evidence="1">Antirestriction protein ArdA</fullName>
    </submittedName>
</protein>